<organism evidence="1 2">
    <name type="scientific">Rotaria socialis</name>
    <dbReference type="NCBI Taxonomy" id="392032"/>
    <lineage>
        <taxon>Eukaryota</taxon>
        <taxon>Metazoa</taxon>
        <taxon>Spiralia</taxon>
        <taxon>Gnathifera</taxon>
        <taxon>Rotifera</taxon>
        <taxon>Eurotatoria</taxon>
        <taxon>Bdelloidea</taxon>
        <taxon>Philodinida</taxon>
        <taxon>Philodinidae</taxon>
        <taxon>Rotaria</taxon>
    </lineage>
</organism>
<dbReference type="Proteomes" id="UP000663838">
    <property type="component" value="Unassembled WGS sequence"/>
</dbReference>
<gene>
    <name evidence="1" type="ORF">TOA249_LOCUS24133</name>
</gene>
<dbReference type="AlphaFoldDB" id="A0A821PY85"/>
<accession>A0A821PY85</accession>
<protein>
    <submittedName>
        <fullName evidence="1">Uncharacterized protein</fullName>
    </submittedName>
</protein>
<name>A0A821PY85_9BILA</name>
<dbReference type="EMBL" id="CAJOBS010002416">
    <property type="protein sequence ID" value="CAF4813494.1"/>
    <property type="molecule type" value="Genomic_DNA"/>
</dbReference>
<evidence type="ECO:0000313" key="2">
    <source>
        <dbReference type="Proteomes" id="UP000663838"/>
    </source>
</evidence>
<comment type="caution">
    <text evidence="1">The sequence shown here is derived from an EMBL/GenBank/DDBJ whole genome shotgun (WGS) entry which is preliminary data.</text>
</comment>
<proteinExistence type="predicted"/>
<reference evidence="1" key="1">
    <citation type="submission" date="2021-02" db="EMBL/GenBank/DDBJ databases">
        <authorList>
            <person name="Nowell W R."/>
        </authorList>
    </citation>
    <scope>NUCLEOTIDE SEQUENCE</scope>
</reference>
<sequence>MDKHIRNVFNFESNVHNVTTLDIFKVFRNIDAFTAVLQDYASQHKLTDIEQYYFDVETDPRRKFLYQIILITKPIFDNLHCERRLLPEITDHIIDLYETMDSKSSRFFNKVKNPKWLEHPQQGLSENDPQFYQFAFEYHTDLKIKSSNDFIQIKP</sequence>
<evidence type="ECO:0000313" key="1">
    <source>
        <dbReference type="EMBL" id="CAF4813494.1"/>
    </source>
</evidence>